<evidence type="ECO:0000313" key="4">
    <source>
        <dbReference type="EMBL" id="QBK62648.1"/>
    </source>
</evidence>
<evidence type="ECO:0000313" key="8">
    <source>
        <dbReference type="Proteomes" id="UP000291995"/>
    </source>
</evidence>
<dbReference type="SUPFAM" id="SSF56349">
    <property type="entry name" value="DNA breaking-rejoining enzymes"/>
    <property type="match status" value="1"/>
</dbReference>
<accession>A0A481YE11</accession>
<dbReference type="GO" id="GO:0015074">
    <property type="term" value="P:DNA integration"/>
    <property type="evidence" value="ECO:0007669"/>
    <property type="project" value="InterPro"/>
</dbReference>
<dbReference type="GO" id="GO:0003677">
    <property type="term" value="F:DNA binding"/>
    <property type="evidence" value="ECO:0007669"/>
    <property type="project" value="InterPro"/>
</dbReference>
<dbReference type="InterPro" id="IPR002104">
    <property type="entry name" value="Integrase_catalytic"/>
</dbReference>
<protein>
    <submittedName>
        <fullName evidence="4">Site-specific integrase</fullName>
    </submittedName>
    <submittedName>
        <fullName evidence="5">Tyrosine-type recombinase/integrase</fullName>
    </submittedName>
</protein>
<evidence type="ECO:0000256" key="1">
    <source>
        <dbReference type="ARBA" id="ARBA00023172"/>
    </source>
</evidence>
<proteinExistence type="predicted"/>
<gene>
    <name evidence="5" type="ORF">CNO13_005530</name>
    <name evidence="6" type="ORF">EZU67_005785</name>
    <name evidence="4" type="ORF">EZU67_05785</name>
</gene>
<keyword evidence="7" id="KW-1185">Reference proteome</keyword>
<name>A0A481YE11_9SPIR</name>
<geneLocation type="plasmid" evidence="5 7">
    <name>pYekat-1-cp30-8</name>
</geneLocation>
<feature type="domain" description="Tyr recombinase" evidence="3">
    <location>
        <begin position="50"/>
        <end position="250"/>
    </location>
</feature>
<geneLocation type="plasmid" evidence="4">
    <name>unnamed</name>
</geneLocation>
<dbReference type="Proteomes" id="UP000291995">
    <property type="component" value="Plasmid pYk76-cp30-6xcp30-11"/>
</dbReference>
<evidence type="ECO:0000256" key="2">
    <source>
        <dbReference type="SAM" id="Coils"/>
    </source>
</evidence>
<keyword evidence="4" id="KW-0614">Plasmid</keyword>
<dbReference type="Proteomes" id="UP000230633">
    <property type="component" value="Plasmid pYekat-1-cp30-8"/>
</dbReference>
<geneLocation type="plasmid" evidence="6 8">
    <name>pYk76-cp30-6xcp30-11</name>
</geneLocation>
<dbReference type="EMBL" id="CP036581">
    <property type="protein sequence ID" value="QBK62648.1"/>
    <property type="molecule type" value="Genomic_DNA"/>
</dbReference>
<dbReference type="EMBL" id="CP117155">
    <property type="protein sequence ID" value="WDE71926.1"/>
    <property type="molecule type" value="Genomic_DNA"/>
</dbReference>
<dbReference type="InterPro" id="IPR013762">
    <property type="entry name" value="Integrase-like_cat_sf"/>
</dbReference>
<dbReference type="EMBL" id="CP117141">
    <property type="protein sequence ID" value="WEG86274.1"/>
    <property type="molecule type" value="Genomic_DNA"/>
</dbReference>
<dbReference type="GO" id="GO:0006310">
    <property type="term" value="P:DNA recombination"/>
    <property type="evidence" value="ECO:0007669"/>
    <property type="project" value="UniProtKB-KW"/>
</dbReference>
<dbReference type="Gene3D" id="1.10.443.10">
    <property type="entry name" value="Intergrase catalytic core"/>
    <property type="match status" value="1"/>
</dbReference>
<dbReference type="RefSeq" id="WP_099528563.1">
    <property type="nucleotide sequence ID" value="NZ_CP024378.2"/>
</dbReference>
<keyword evidence="2" id="KW-0175">Coiled coil</keyword>
<evidence type="ECO:0000259" key="3">
    <source>
        <dbReference type="PROSITE" id="PS51898"/>
    </source>
</evidence>
<dbReference type="AlphaFoldDB" id="A0A481YE11"/>
<dbReference type="InterPro" id="IPR011010">
    <property type="entry name" value="DNA_brk_join_enz"/>
</dbReference>
<evidence type="ECO:0000313" key="7">
    <source>
        <dbReference type="Proteomes" id="UP000230633"/>
    </source>
</evidence>
<reference evidence="6" key="3">
    <citation type="submission" date="2022-12" db="EMBL/GenBank/DDBJ databases">
        <title>B. miyamotoi WGS.</title>
        <authorList>
            <person name="Kuleshov K.V."/>
            <person name="Hoornstra D."/>
            <person name="Hovius J.W."/>
            <person name="Platonov A.E."/>
            <person name="Telford S.R. III."/>
        </authorList>
    </citation>
    <scope>NUCLEOTIDE SEQUENCE</scope>
    <source>
        <strain evidence="6">Yekat-76</strain>
        <plasmid evidence="6">pYk76-cp30-6xcp30-11</plasmid>
    </source>
</reference>
<sequence length="256" mass="29824">MNKEDYLKKEINRLTKQNELLIKESQSYKQQLEQLKGKLDKKDTKPSKAKPVQFYLNDKTIRLVKRCIDKFKSIDPIAGWFVYILSITGCRGVELQNVKLTDISREIGSDGEVFYSLRVNVAKKRSNICIREVVISKSEFDSIMSVHKHYFDAKGKDSRRTYLFQKSKVKFKNNKINISEIGARFKELLKSYGFKERKSLHLCRNIFIATLKSRGYNSFEIKELMKYSSTSEIDNVYGLSSASKIQAYKDIKHSLK</sequence>
<dbReference type="PROSITE" id="PS51898">
    <property type="entry name" value="TYR_RECOMBINASE"/>
    <property type="match status" value="1"/>
</dbReference>
<feature type="coiled-coil region" evidence="2">
    <location>
        <begin position="4"/>
        <end position="45"/>
    </location>
</feature>
<keyword evidence="1" id="KW-0233">DNA recombination</keyword>
<evidence type="ECO:0000313" key="5">
    <source>
        <dbReference type="EMBL" id="WDE71926.1"/>
    </source>
</evidence>
<evidence type="ECO:0000313" key="6">
    <source>
        <dbReference type="EMBL" id="WEG86274.1"/>
    </source>
</evidence>
<dbReference type="Pfam" id="PF00589">
    <property type="entry name" value="Phage_integrase"/>
    <property type="match status" value="1"/>
</dbReference>
<reference evidence="5" key="2">
    <citation type="submission" date="2022-12" db="EMBL/GenBank/DDBJ databases">
        <title>B. miyamotoi WGS.</title>
        <authorList>
            <person name="Gabriele M."/>
            <person name="Kuleshov K.V."/>
            <person name="Hepner S."/>
            <person name="Hoornstra D."/>
            <person name="Hovius J.W."/>
            <person name="Platonov A.E."/>
            <person name="Fingerle V."/>
            <person name="Strube C."/>
        </authorList>
    </citation>
    <scope>NUCLEOTIDE SEQUENCE</scope>
    <source>
        <strain evidence="5">Yekat-1</strain>
        <plasmid evidence="5">pYekat-1-cp30-8</plasmid>
    </source>
</reference>
<reference evidence="4" key="1">
    <citation type="submission" date="2019-03" db="EMBL/GenBank/DDBJ databases">
        <title>Whole genome sequencing of Borrelia miyamotoi strains isolated at the Russian territory.</title>
        <authorList>
            <person name="Kuleshov K.V."/>
            <person name="Platonov A.E."/>
            <person name="Goptar I.A."/>
            <person name="Shipulin G.A."/>
            <person name="Markelov M.L."/>
            <person name="Koetsveld J."/>
            <person name="Kolyasnikova N.M."/>
            <person name="Sarksyan D.S."/>
            <person name="Toporkova M.G."/>
            <person name="Hovius J.W."/>
        </authorList>
    </citation>
    <scope>NUCLEOTIDE SEQUENCE</scope>
    <source>
        <strain evidence="4">Yekat-76</strain>
        <plasmid evidence="4">unnamed</plasmid>
    </source>
</reference>
<organism evidence="4">
    <name type="scientific">Borrelia miyamotoi</name>
    <dbReference type="NCBI Taxonomy" id="47466"/>
    <lineage>
        <taxon>Bacteria</taxon>
        <taxon>Pseudomonadati</taxon>
        <taxon>Spirochaetota</taxon>
        <taxon>Spirochaetia</taxon>
        <taxon>Spirochaetales</taxon>
        <taxon>Borreliaceae</taxon>
        <taxon>Borrelia</taxon>
    </lineage>
</organism>